<proteinExistence type="predicted"/>
<evidence type="ECO:0000256" key="1">
    <source>
        <dbReference type="SAM" id="MobiDB-lite"/>
    </source>
</evidence>
<keyword evidence="3" id="KW-1185">Reference proteome</keyword>
<name>F8PN01_SERL3</name>
<feature type="region of interest" description="Disordered" evidence="1">
    <location>
        <begin position="44"/>
        <end position="70"/>
    </location>
</feature>
<dbReference type="EMBL" id="GL945476">
    <property type="protein sequence ID" value="EGO02983.1"/>
    <property type="molecule type" value="Genomic_DNA"/>
</dbReference>
<accession>F8PN01</accession>
<feature type="compositionally biased region" description="Basic and acidic residues" evidence="1">
    <location>
        <begin position="45"/>
        <end position="68"/>
    </location>
</feature>
<gene>
    <name evidence="2" type="ORF">SERLA73DRAFT_150535</name>
</gene>
<protein>
    <submittedName>
        <fullName evidence="2">Uncharacterized protein</fullName>
    </submittedName>
</protein>
<reference evidence="3" key="1">
    <citation type="journal article" date="2011" name="Science">
        <title>The plant cell wall-decomposing machinery underlies the functional diversity of forest fungi.</title>
        <authorList>
            <person name="Eastwood D.C."/>
            <person name="Floudas D."/>
            <person name="Binder M."/>
            <person name="Majcherczyk A."/>
            <person name="Schneider P."/>
            <person name="Aerts A."/>
            <person name="Asiegbu F.O."/>
            <person name="Baker S.E."/>
            <person name="Barry K."/>
            <person name="Bendiksby M."/>
            <person name="Blumentritt M."/>
            <person name="Coutinho P.M."/>
            <person name="Cullen D."/>
            <person name="de Vries R.P."/>
            <person name="Gathman A."/>
            <person name="Goodell B."/>
            <person name="Henrissat B."/>
            <person name="Ihrmark K."/>
            <person name="Kauserud H."/>
            <person name="Kohler A."/>
            <person name="LaButti K."/>
            <person name="Lapidus A."/>
            <person name="Lavin J.L."/>
            <person name="Lee Y.-H."/>
            <person name="Lindquist E."/>
            <person name="Lilly W."/>
            <person name="Lucas S."/>
            <person name="Morin E."/>
            <person name="Murat C."/>
            <person name="Oguiza J.A."/>
            <person name="Park J."/>
            <person name="Pisabarro A.G."/>
            <person name="Riley R."/>
            <person name="Rosling A."/>
            <person name="Salamov A."/>
            <person name="Schmidt O."/>
            <person name="Schmutz J."/>
            <person name="Skrede I."/>
            <person name="Stenlid J."/>
            <person name="Wiebenga A."/>
            <person name="Xie X."/>
            <person name="Kuees U."/>
            <person name="Hibbett D.S."/>
            <person name="Hoffmeister D."/>
            <person name="Hoegberg N."/>
            <person name="Martin F."/>
            <person name="Grigoriev I.V."/>
            <person name="Watkinson S.C."/>
        </authorList>
    </citation>
    <scope>NUCLEOTIDE SEQUENCE [LARGE SCALE GENOMIC DNA]</scope>
    <source>
        <strain evidence="3">strain S7.3</strain>
    </source>
</reference>
<sequence>MLIHLQPAQLLLMMSKKALVEKIQKGEARWERDTMQGHNAFMMQEEERREKARKEEEAKASKAVKTAEHQAQMARLNGTEVFAGALGSKSKSDLQLIVAALSLSIDGKSERSLI</sequence>
<dbReference type="HOGENOM" id="CLU_2122578_0_0_1"/>
<organism evidence="3">
    <name type="scientific">Serpula lacrymans var. lacrymans (strain S7.3)</name>
    <name type="common">Dry rot fungus</name>
    <dbReference type="NCBI Taxonomy" id="936435"/>
    <lineage>
        <taxon>Eukaryota</taxon>
        <taxon>Fungi</taxon>
        <taxon>Dikarya</taxon>
        <taxon>Basidiomycota</taxon>
        <taxon>Agaricomycotina</taxon>
        <taxon>Agaricomycetes</taxon>
        <taxon>Agaricomycetidae</taxon>
        <taxon>Boletales</taxon>
        <taxon>Coniophorineae</taxon>
        <taxon>Serpulaceae</taxon>
        <taxon>Serpula</taxon>
    </lineage>
</organism>
<evidence type="ECO:0000313" key="2">
    <source>
        <dbReference type="EMBL" id="EGO02983.1"/>
    </source>
</evidence>
<dbReference type="Proteomes" id="UP000008063">
    <property type="component" value="Unassembled WGS sequence"/>
</dbReference>
<evidence type="ECO:0000313" key="3">
    <source>
        <dbReference type="Proteomes" id="UP000008063"/>
    </source>
</evidence>
<dbReference type="AlphaFoldDB" id="F8PN01"/>
<dbReference type="InParanoid" id="F8PN01"/>